<keyword evidence="3" id="KW-0804">Transcription</keyword>
<organism evidence="5 6">
    <name type="scientific">Muricomes intestini</name>
    <dbReference type="NCBI Taxonomy" id="1796634"/>
    <lineage>
        <taxon>Bacteria</taxon>
        <taxon>Bacillati</taxon>
        <taxon>Bacillota</taxon>
        <taxon>Clostridia</taxon>
        <taxon>Lachnospirales</taxon>
        <taxon>Lachnospiraceae</taxon>
        <taxon>Muricomes</taxon>
    </lineage>
</organism>
<accession>A0A4R3K4C5</accession>
<name>A0A4R3K4C5_9FIRM</name>
<keyword evidence="2" id="KW-0238">DNA-binding</keyword>
<evidence type="ECO:0000313" key="6">
    <source>
        <dbReference type="Proteomes" id="UP000295726"/>
    </source>
</evidence>
<gene>
    <name evidence="5" type="ORF">EDD59_11611</name>
</gene>
<evidence type="ECO:0000256" key="1">
    <source>
        <dbReference type="ARBA" id="ARBA00023015"/>
    </source>
</evidence>
<keyword evidence="6" id="KW-1185">Reference proteome</keyword>
<dbReference type="SUPFAM" id="SSF51206">
    <property type="entry name" value="cAMP-binding domain-like"/>
    <property type="match status" value="1"/>
</dbReference>
<dbReference type="InterPro" id="IPR012318">
    <property type="entry name" value="HTH_CRP"/>
</dbReference>
<evidence type="ECO:0000313" key="5">
    <source>
        <dbReference type="EMBL" id="TCS77530.1"/>
    </source>
</evidence>
<dbReference type="InterPro" id="IPR018490">
    <property type="entry name" value="cNMP-bd_dom_sf"/>
</dbReference>
<feature type="domain" description="HTH crp-type" evidence="4">
    <location>
        <begin position="154"/>
        <end position="213"/>
    </location>
</feature>
<proteinExistence type="predicted"/>
<dbReference type="Pfam" id="PF13545">
    <property type="entry name" value="HTH_Crp_2"/>
    <property type="match status" value="1"/>
</dbReference>
<dbReference type="InterPro" id="IPR014710">
    <property type="entry name" value="RmlC-like_jellyroll"/>
</dbReference>
<dbReference type="GO" id="GO:0003677">
    <property type="term" value="F:DNA binding"/>
    <property type="evidence" value="ECO:0007669"/>
    <property type="project" value="UniProtKB-KW"/>
</dbReference>
<dbReference type="InterPro" id="IPR036390">
    <property type="entry name" value="WH_DNA-bd_sf"/>
</dbReference>
<evidence type="ECO:0000256" key="2">
    <source>
        <dbReference type="ARBA" id="ARBA00023125"/>
    </source>
</evidence>
<evidence type="ECO:0000259" key="4">
    <source>
        <dbReference type="Pfam" id="PF13545"/>
    </source>
</evidence>
<dbReference type="OrthoDB" id="9774616at2"/>
<dbReference type="SUPFAM" id="SSF46785">
    <property type="entry name" value="Winged helix' DNA-binding domain"/>
    <property type="match status" value="1"/>
</dbReference>
<evidence type="ECO:0000256" key="3">
    <source>
        <dbReference type="ARBA" id="ARBA00023163"/>
    </source>
</evidence>
<protein>
    <submittedName>
        <fullName evidence="5">CRP-like cAMP-binding protein</fullName>
    </submittedName>
</protein>
<sequence>MRKGTKHLYAGFRLTALDISTIVENYKKNIKTFKKNEVIMHTSCREDLLGVVIRGTAYLVGENEAAQRGIIECFETGDLFSRKMLLNLAGNIFYIISKYPCEIALINYNQLADCCTENHPDSTNILDDMLHGFEKKMSAHIYILQQRTIREKLLLYFGCLSERYNANHFILPLPFTDLADYLSVDRSAMMREIKKLNHEQLIKTERRNITLLRAAE</sequence>
<dbReference type="GO" id="GO:0006355">
    <property type="term" value="P:regulation of DNA-templated transcription"/>
    <property type="evidence" value="ECO:0007669"/>
    <property type="project" value="InterPro"/>
</dbReference>
<dbReference type="Proteomes" id="UP000295726">
    <property type="component" value="Unassembled WGS sequence"/>
</dbReference>
<keyword evidence="1" id="KW-0805">Transcription regulation</keyword>
<dbReference type="Gene3D" id="2.60.120.10">
    <property type="entry name" value="Jelly Rolls"/>
    <property type="match status" value="1"/>
</dbReference>
<dbReference type="EMBL" id="SLZZ01000016">
    <property type="protein sequence ID" value="TCS77530.1"/>
    <property type="molecule type" value="Genomic_DNA"/>
</dbReference>
<dbReference type="AlphaFoldDB" id="A0A4R3K4C5"/>
<dbReference type="RefSeq" id="WP_132381995.1">
    <property type="nucleotide sequence ID" value="NZ_DAITGU010000100.1"/>
</dbReference>
<reference evidence="5 6" key="1">
    <citation type="submission" date="2019-03" db="EMBL/GenBank/DDBJ databases">
        <title>Genomic Encyclopedia of Type Strains, Phase IV (KMG-IV): sequencing the most valuable type-strain genomes for metagenomic binning, comparative biology and taxonomic classification.</title>
        <authorList>
            <person name="Goeker M."/>
        </authorList>
    </citation>
    <scope>NUCLEOTIDE SEQUENCE [LARGE SCALE GENOMIC DNA]</scope>
    <source>
        <strain evidence="5 6">DSM 29489</strain>
    </source>
</reference>
<comment type="caution">
    <text evidence="5">The sequence shown here is derived from an EMBL/GenBank/DDBJ whole genome shotgun (WGS) entry which is preliminary data.</text>
</comment>